<name>A0A7S3UE76_9CHLO</name>
<gene>
    <name evidence="2" type="ORF">PSAL00342_LOCUS5437</name>
</gene>
<feature type="region of interest" description="Disordered" evidence="1">
    <location>
        <begin position="486"/>
        <end position="521"/>
    </location>
</feature>
<dbReference type="EMBL" id="HBIS01006027">
    <property type="protein sequence ID" value="CAE0611602.1"/>
    <property type="molecule type" value="Transcribed_RNA"/>
</dbReference>
<reference evidence="2" key="1">
    <citation type="submission" date="2021-01" db="EMBL/GenBank/DDBJ databases">
        <authorList>
            <person name="Corre E."/>
            <person name="Pelletier E."/>
            <person name="Niang G."/>
            <person name="Scheremetjew M."/>
            <person name="Finn R."/>
            <person name="Kale V."/>
            <person name="Holt S."/>
            <person name="Cochrane G."/>
            <person name="Meng A."/>
            <person name="Brown T."/>
            <person name="Cohen L."/>
        </authorList>
    </citation>
    <scope>NUCLEOTIDE SEQUENCE</scope>
    <source>
        <strain evidence="2">CCMP1897</strain>
    </source>
</reference>
<proteinExistence type="predicted"/>
<accession>A0A7S3UE76</accession>
<feature type="compositionally biased region" description="Polar residues" evidence="1">
    <location>
        <begin position="486"/>
        <end position="500"/>
    </location>
</feature>
<evidence type="ECO:0000256" key="1">
    <source>
        <dbReference type="SAM" id="MobiDB-lite"/>
    </source>
</evidence>
<sequence length="634" mass="69451">MRGEWLMRCRSDGTRTIRRFFVSNDARKLFWEKWTSTGRVVTSKCILLEGIHSIRIGPYSGGRKWMTLLYQSEGRFRSLNIGLKGERQVRHWSCYLSALIVIAKILGNGGANTQNSDANRQLFASPLGLSGSTNVGVSSESLTAVLFELMEQESIPQPQWADCFLFVERMETSTSPPGSIKLSAEHKKLTRSLCRICTRWDQGEARAHLKTMLKCLHAVEASSAELTLHLLNLLALVWRQGRLSPRTHSTSIHYFGQFHRSVVDAGQLAASAGNISLMCDGLQLFLPSRQPPDLLPEVPTALLVAVCNSLAVAHKQQCLPKNLPKVHIQIQIEGLQSSKSPALQKAAEECLRSMEKSDKAHHERAVASCDSSAVSSSAATTESCPLAGIEVAGCSSENREKQAPGERPKVRLHRTIAIRDIGTSKGLADMETNKEAQALSGDRNVHGRERQSIYRVQGAKDLPQVRLPAMGSPAGCSDDGSSLYSDHVSMQETSTPSNTPAHGIDSGHSTAPVQDEACHGKELGRTRIRRVRAVASRALRDVEEQLCRVHSQNVGRDAPFARKIAPTHPMHEGKENDAAFPPSMPPRAAPEEEELHASAEQKFRPSLQRGAVELQSALALYAAAALFLGCRQQV</sequence>
<dbReference type="AlphaFoldDB" id="A0A7S3UE76"/>
<protein>
    <submittedName>
        <fullName evidence="2">Uncharacterized protein</fullName>
    </submittedName>
</protein>
<organism evidence="2">
    <name type="scientific">Picocystis salinarum</name>
    <dbReference type="NCBI Taxonomy" id="88271"/>
    <lineage>
        <taxon>Eukaryota</taxon>
        <taxon>Viridiplantae</taxon>
        <taxon>Chlorophyta</taxon>
        <taxon>Picocystophyceae</taxon>
        <taxon>Picocystales</taxon>
        <taxon>Picocystaceae</taxon>
        <taxon>Picocystis</taxon>
    </lineage>
</organism>
<evidence type="ECO:0000313" key="2">
    <source>
        <dbReference type="EMBL" id="CAE0611602.1"/>
    </source>
</evidence>
<feature type="region of interest" description="Disordered" evidence="1">
    <location>
        <begin position="566"/>
        <end position="601"/>
    </location>
</feature>